<gene>
    <name evidence="1" type="ORF">NUW54_g3171</name>
</gene>
<protein>
    <submittedName>
        <fullName evidence="1">Uncharacterized protein</fullName>
    </submittedName>
</protein>
<evidence type="ECO:0000313" key="2">
    <source>
        <dbReference type="Proteomes" id="UP001144978"/>
    </source>
</evidence>
<organism evidence="1 2">
    <name type="scientific">Trametes sanguinea</name>
    <dbReference type="NCBI Taxonomy" id="158606"/>
    <lineage>
        <taxon>Eukaryota</taxon>
        <taxon>Fungi</taxon>
        <taxon>Dikarya</taxon>
        <taxon>Basidiomycota</taxon>
        <taxon>Agaricomycotina</taxon>
        <taxon>Agaricomycetes</taxon>
        <taxon>Polyporales</taxon>
        <taxon>Polyporaceae</taxon>
        <taxon>Trametes</taxon>
    </lineage>
</organism>
<reference evidence="1" key="1">
    <citation type="submission" date="2022-08" db="EMBL/GenBank/DDBJ databases">
        <title>Genome Sequence of Pycnoporus sanguineus.</title>
        <authorList>
            <person name="Buettner E."/>
        </authorList>
    </citation>
    <scope>NUCLEOTIDE SEQUENCE</scope>
    <source>
        <strain evidence="1">CG-C14</strain>
    </source>
</reference>
<comment type="caution">
    <text evidence="1">The sequence shown here is derived from an EMBL/GenBank/DDBJ whole genome shotgun (WGS) entry which is preliminary data.</text>
</comment>
<dbReference type="Proteomes" id="UP001144978">
    <property type="component" value="Unassembled WGS sequence"/>
</dbReference>
<sequence>MCNMIRSGELMKYALAIADKLLRVYGPAVRIKLGYNIGWVISCIVPAFHGHSHNRVCQLDWHPMYSEGCGKEDFEGCERFFSASNNLASGTRLSTAFHCHQAIEGHVGFWADRKHIKSGKFIYNNYRQALEIISQGTRALDVYAQDLQTTAADYESYLFEYIEALQALGQEGIRDRAACEQYKKLDYLIIAKGIKGQEITAIKREYLASHRRVQDAEQHVQQLEEELDLDERWLLGSSQYQKMASELHIRKYRRALDNLERSLSSDYLS</sequence>
<name>A0ACC1Q224_9APHY</name>
<proteinExistence type="predicted"/>
<accession>A0ACC1Q224</accession>
<keyword evidence="2" id="KW-1185">Reference proteome</keyword>
<dbReference type="EMBL" id="JANSHE010000647">
    <property type="protein sequence ID" value="KAJ3008396.1"/>
    <property type="molecule type" value="Genomic_DNA"/>
</dbReference>
<evidence type="ECO:0000313" key="1">
    <source>
        <dbReference type="EMBL" id="KAJ3008396.1"/>
    </source>
</evidence>